<comment type="function">
    <text evidence="1 5">Catalyzes the reversible oxidation of malate to oxaloacetate.</text>
</comment>
<gene>
    <name evidence="5" type="primary">mdh</name>
    <name evidence="11" type="ORF">Ga0123461_1447</name>
</gene>
<evidence type="ECO:0000256" key="3">
    <source>
        <dbReference type="ARBA" id="ARBA00023002"/>
    </source>
</evidence>
<sequence>MRWSDINSLEMSAFHRKKITVVGAGHVGATAAFLAAQKELADIVLIDVVEGVPQGKALDMFESSPILGFDASVIGTNDYADTANSDLVIITAGIARKPGMSRDDLLLINAKIIADVTQNIVKYSPSCIILVVTNPLDAMVYTALKVSGFPKHRVIGMAGVLDSARMRAFIAQELNVSINNVTAFVLGGHGDTMVPLARYSTVAGIPITELLEKERVDAISQRTADGGAEIVNLLKTGSAFYAPGASVVQMAEAIIRDNKRILPCCAYLEGEYGVNGYYLGVPCKLGAGGLEAIVELDLSPEESAGLDHSMQAVAELVKTVDGFGLY</sequence>
<dbReference type="InterPro" id="IPR036291">
    <property type="entry name" value="NAD(P)-bd_dom_sf"/>
</dbReference>
<dbReference type="GO" id="GO:0004459">
    <property type="term" value="F:L-lactate dehydrogenase (NAD+) activity"/>
    <property type="evidence" value="ECO:0007669"/>
    <property type="project" value="TreeGrafter"/>
</dbReference>
<proteinExistence type="inferred from homology"/>
<dbReference type="FunFam" id="3.40.50.720:FF:000018">
    <property type="entry name" value="Malate dehydrogenase"/>
    <property type="match status" value="1"/>
</dbReference>
<keyword evidence="3 5" id="KW-0560">Oxidoreductase</keyword>
<dbReference type="NCBIfam" id="NF004863">
    <property type="entry name" value="PRK06223.1"/>
    <property type="match status" value="1"/>
</dbReference>
<comment type="catalytic activity">
    <reaction evidence="5">
        <text>(S)-malate + NAD(+) = oxaloacetate + NADH + H(+)</text>
        <dbReference type="Rhea" id="RHEA:21432"/>
        <dbReference type="ChEBI" id="CHEBI:15378"/>
        <dbReference type="ChEBI" id="CHEBI:15589"/>
        <dbReference type="ChEBI" id="CHEBI:16452"/>
        <dbReference type="ChEBI" id="CHEBI:57540"/>
        <dbReference type="ChEBI" id="CHEBI:57945"/>
        <dbReference type="EC" id="1.1.1.37"/>
    </reaction>
</comment>
<evidence type="ECO:0000313" key="11">
    <source>
        <dbReference type="EMBL" id="ATX79861.1"/>
    </source>
</evidence>
<feature type="domain" description="Lactate/malate dehydrogenase C-terminal" evidence="10">
    <location>
        <begin position="161"/>
        <end position="315"/>
    </location>
</feature>
<dbReference type="PANTHER" id="PTHR43128:SF16">
    <property type="entry name" value="L-LACTATE DEHYDROGENASE"/>
    <property type="match status" value="1"/>
</dbReference>
<dbReference type="PIRSF" id="PIRSF000102">
    <property type="entry name" value="Lac_mal_DH"/>
    <property type="match status" value="1"/>
</dbReference>
<dbReference type="KEGG" id="maes:Ga0123461_1447"/>
<feature type="binding site" evidence="5 7">
    <location>
        <position position="102"/>
    </location>
    <ligand>
        <name>substrate</name>
    </ligand>
</feature>
<feature type="binding site" evidence="5 7">
    <location>
        <position position="165"/>
    </location>
    <ligand>
        <name>substrate</name>
    </ligand>
</feature>
<evidence type="ECO:0000256" key="6">
    <source>
        <dbReference type="PIRSR" id="PIRSR000102-1"/>
    </source>
</evidence>
<feature type="binding site" evidence="5 8">
    <location>
        <begin position="132"/>
        <end position="134"/>
    </location>
    <ligand>
        <name>NAD(+)</name>
        <dbReference type="ChEBI" id="CHEBI:57540"/>
    </ligand>
</feature>
<dbReference type="Gene3D" id="3.40.50.720">
    <property type="entry name" value="NAD(P)-binding Rossmann-like Domain"/>
    <property type="match status" value="1"/>
</dbReference>
<feature type="binding site" evidence="5 7">
    <location>
        <position position="96"/>
    </location>
    <ligand>
        <name>substrate</name>
    </ligand>
</feature>
<feature type="binding site" evidence="5 8">
    <location>
        <begin position="23"/>
        <end position="28"/>
    </location>
    <ligand>
        <name>NAD(+)</name>
        <dbReference type="ChEBI" id="CHEBI:57540"/>
    </ligand>
</feature>
<dbReference type="SUPFAM" id="SSF51735">
    <property type="entry name" value="NAD(P)-binding Rossmann-fold domains"/>
    <property type="match status" value="1"/>
</dbReference>
<name>A0A2K8L200_MARES</name>
<dbReference type="FunFam" id="3.90.110.10:FF:000004">
    <property type="entry name" value="Malate dehydrogenase"/>
    <property type="match status" value="1"/>
</dbReference>
<evidence type="ECO:0000256" key="5">
    <source>
        <dbReference type="HAMAP-Rule" id="MF_00487"/>
    </source>
</evidence>
<dbReference type="RefSeq" id="WP_232710072.1">
    <property type="nucleotide sequence ID" value="NZ_CP018799.1"/>
</dbReference>
<dbReference type="InterPro" id="IPR015955">
    <property type="entry name" value="Lactate_DH/Glyco_Ohase_4_C"/>
</dbReference>
<feature type="binding site" evidence="5 8">
    <location>
        <position position="47"/>
    </location>
    <ligand>
        <name>NAD(+)</name>
        <dbReference type="ChEBI" id="CHEBI:57540"/>
    </ligand>
</feature>
<dbReference type="GO" id="GO:0006089">
    <property type="term" value="P:lactate metabolic process"/>
    <property type="evidence" value="ECO:0007669"/>
    <property type="project" value="TreeGrafter"/>
</dbReference>
<keyword evidence="2 5" id="KW-0816">Tricarboxylic acid cycle</keyword>
<dbReference type="InterPro" id="IPR001236">
    <property type="entry name" value="Lactate/malate_DH_N"/>
</dbReference>
<evidence type="ECO:0000259" key="9">
    <source>
        <dbReference type="Pfam" id="PF00056"/>
    </source>
</evidence>
<comment type="similarity">
    <text evidence="5">Belongs to the LDH/MDH superfamily. MDH type 3 family.</text>
</comment>
<evidence type="ECO:0000256" key="2">
    <source>
        <dbReference type="ARBA" id="ARBA00022532"/>
    </source>
</evidence>
<organism evidence="11 12">
    <name type="scientific">Mariprofundus aestuarium</name>
    <dbReference type="NCBI Taxonomy" id="1921086"/>
    <lineage>
        <taxon>Bacteria</taxon>
        <taxon>Pseudomonadati</taxon>
        <taxon>Pseudomonadota</taxon>
        <taxon>Candidatius Mariprofundia</taxon>
        <taxon>Mariprofundales</taxon>
        <taxon>Mariprofundaceae</taxon>
        <taxon>Mariprofundus</taxon>
    </lineage>
</organism>
<evidence type="ECO:0000256" key="7">
    <source>
        <dbReference type="PIRSR" id="PIRSR000102-2"/>
    </source>
</evidence>
<dbReference type="AlphaFoldDB" id="A0A2K8L200"/>
<dbReference type="InterPro" id="IPR022383">
    <property type="entry name" value="Lactate/malate_DH_C"/>
</dbReference>
<evidence type="ECO:0000256" key="8">
    <source>
        <dbReference type="PIRSR" id="PIRSR000102-3"/>
    </source>
</evidence>
<evidence type="ECO:0000313" key="12">
    <source>
        <dbReference type="Proteomes" id="UP000231701"/>
    </source>
</evidence>
<dbReference type="CDD" id="cd01339">
    <property type="entry name" value="LDH-like_MDH"/>
    <property type="match status" value="1"/>
</dbReference>
<accession>A0A2K8L200</accession>
<dbReference type="EMBL" id="CP018799">
    <property type="protein sequence ID" value="ATX79861.1"/>
    <property type="molecule type" value="Genomic_DNA"/>
</dbReference>
<dbReference type="GO" id="GO:0030060">
    <property type="term" value="F:L-malate dehydrogenase (NAD+) activity"/>
    <property type="evidence" value="ECO:0007669"/>
    <property type="project" value="UniProtKB-UniRule"/>
</dbReference>
<dbReference type="InterPro" id="IPR001557">
    <property type="entry name" value="L-lactate/malate_DH"/>
</dbReference>
<dbReference type="EC" id="1.1.1.37" evidence="5"/>
<feature type="domain" description="Lactate/malate dehydrogenase N-terminal" evidence="9">
    <location>
        <begin position="18"/>
        <end position="156"/>
    </location>
</feature>
<dbReference type="Proteomes" id="UP000231701">
    <property type="component" value="Chromosome"/>
</dbReference>
<dbReference type="Pfam" id="PF02866">
    <property type="entry name" value="Ldh_1_C"/>
    <property type="match status" value="1"/>
</dbReference>
<dbReference type="SUPFAM" id="SSF56327">
    <property type="entry name" value="LDH C-terminal domain-like"/>
    <property type="match status" value="1"/>
</dbReference>
<dbReference type="Pfam" id="PF00056">
    <property type="entry name" value="Ldh_1_N"/>
    <property type="match status" value="1"/>
</dbReference>
<feature type="active site" description="Proton acceptor" evidence="5 6">
    <location>
        <position position="189"/>
    </location>
</feature>
<reference evidence="11 12" key="1">
    <citation type="submission" date="2016-12" db="EMBL/GenBank/DDBJ databases">
        <title>Isolation and genomic insights into novel planktonic Zetaproteobacteria from stratified waters of the Chesapeake Bay.</title>
        <authorList>
            <person name="McAllister S.M."/>
            <person name="Kato S."/>
            <person name="Chan C.S."/>
            <person name="Chiu B.K."/>
            <person name="Field E.K."/>
        </authorList>
    </citation>
    <scope>NUCLEOTIDE SEQUENCE [LARGE SCALE GENOMIC DNA]</scope>
    <source>
        <strain evidence="11 12">CP-5</strain>
    </source>
</reference>
<dbReference type="PRINTS" id="PR00086">
    <property type="entry name" value="LLDHDRGNASE"/>
</dbReference>
<protein>
    <recommendedName>
        <fullName evidence="5">Malate dehydrogenase</fullName>
        <ecNumber evidence="5">1.1.1.37</ecNumber>
    </recommendedName>
</protein>
<feature type="binding site" evidence="5 8">
    <location>
        <position position="109"/>
    </location>
    <ligand>
        <name>NAD(+)</name>
        <dbReference type="ChEBI" id="CHEBI:57540"/>
    </ligand>
</feature>
<dbReference type="Gene3D" id="3.90.110.10">
    <property type="entry name" value="Lactate dehydrogenase/glycoside hydrolase, family 4, C-terminal"/>
    <property type="match status" value="1"/>
</dbReference>
<evidence type="ECO:0000256" key="1">
    <source>
        <dbReference type="ARBA" id="ARBA00003966"/>
    </source>
</evidence>
<evidence type="ECO:0000256" key="4">
    <source>
        <dbReference type="ARBA" id="ARBA00023027"/>
    </source>
</evidence>
<keyword evidence="12" id="KW-1185">Reference proteome</keyword>
<evidence type="ECO:0000259" key="10">
    <source>
        <dbReference type="Pfam" id="PF02866"/>
    </source>
</evidence>
<dbReference type="NCBIfam" id="TIGR01763">
    <property type="entry name" value="MalateDH_bact"/>
    <property type="match status" value="1"/>
</dbReference>
<feature type="binding site" evidence="5 7">
    <location>
        <position position="134"/>
    </location>
    <ligand>
        <name>substrate</name>
    </ligand>
</feature>
<dbReference type="InterPro" id="IPR011275">
    <property type="entry name" value="Malate_DH_type3"/>
</dbReference>
<dbReference type="HAMAP" id="MF_00487">
    <property type="entry name" value="Malate_dehydrog_3"/>
    <property type="match status" value="1"/>
</dbReference>
<dbReference type="PANTHER" id="PTHR43128">
    <property type="entry name" value="L-2-HYDROXYCARBOXYLATE DEHYDROGENASE (NAD(P)(+))"/>
    <property type="match status" value="1"/>
</dbReference>
<dbReference type="GO" id="GO:0006099">
    <property type="term" value="P:tricarboxylic acid cycle"/>
    <property type="evidence" value="ECO:0007669"/>
    <property type="project" value="UniProtKB-UniRule"/>
</dbReference>
<keyword evidence="4 5" id="KW-0520">NAD</keyword>